<evidence type="ECO:0000313" key="1">
    <source>
        <dbReference type="EMBL" id="KAK0396711.1"/>
    </source>
</evidence>
<dbReference type="Proteomes" id="UP001175271">
    <property type="component" value="Unassembled WGS sequence"/>
</dbReference>
<sequence>MVVDVVAELHGTGVLFPDRLARFGTLCVQMANCCNVLVRCLFLTLAFVTYAASESPGCPDIKFIGCLFRLRSQRVPFEKNMINVVFGVKSEARLIHTCKVYSETMPCFRDKILECGNQKQRKLLHEVSRLLMFMCSPFSLPRQKSLIRHQQCIGNILNLPATTGCTPEPFYQHQLQACRNQCSERPSDFICIMKTWVTEQNLCMLDDINTKCGSDAAKFYLELQVTVFEPMFPVICELPPNYELNLPSTSTVPPSTIIVASANVTRPPIRFSKLAASDVRNKVSDGLQLPEIVWNGMPHIIPTKDANALIPVKENFPPQKLAFATFLSNVFPANVTQRFISYNYSSSLPSQPVYPHSRVEPQSLPPVQNLSTLEPVIIPRHNMPVTRLISMSTTTVAPITPSIRIFSAKPRFSGRSYLSRHSSAVVASIDNTTRPWKPWYLGGGTPLSMESKRKLPFYHGLK</sequence>
<accession>A0AA39H056</accession>
<dbReference type="EMBL" id="JAUCMV010000005">
    <property type="protein sequence ID" value="KAK0396711.1"/>
    <property type="molecule type" value="Genomic_DNA"/>
</dbReference>
<keyword evidence="2" id="KW-1185">Reference proteome</keyword>
<comment type="caution">
    <text evidence="1">The sequence shown here is derived from an EMBL/GenBank/DDBJ whole genome shotgun (WGS) entry which is preliminary data.</text>
</comment>
<dbReference type="AlphaFoldDB" id="A0AA39H056"/>
<gene>
    <name evidence="1" type="ORF">QR680_001823</name>
</gene>
<organism evidence="1 2">
    <name type="scientific">Steinernema hermaphroditum</name>
    <dbReference type="NCBI Taxonomy" id="289476"/>
    <lineage>
        <taxon>Eukaryota</taxon>
        <taxon>Metazoa</taxon>
        <taxon>Ecdysozoa</taxon>
        <taxon>Nematoda</taxon>
        <taxon>Chromadorea</taxon>
        <taxon>Rhabditida</taxon>
        <taxon>Tylenchina</taxon>
        <taxon>Panagrolaimomorpha</taxon>
        <taxon>Strongyloidoidea</taxon>
        <taxon>Steinernematidae</taxon>
        <taxon>Steinernema</taxon>
    </lineage>
</organism>
<reference evidence="1" key="1">
    <citation type="submission" date="2023-06" db="EMBL/GenBank/DDBJ databases">
        <title>Genomic analysis of the entomopathogenic nematode Steinernema hermaphroditum.</title>
        <authorList>
            <person name="Schwarz E.M."/>
            <person name="Heppert J.K."/>
            <person name="Baniya A."/>
            <person name="Schwartz H.T."/>
            <person name="Tan C.-H."/>
            <person name="Antoshechkin I."/>
            <person name="Sternberg P.W."/>
            <person name="Goodrich-Blair H."/>
            <person name="Dillman A.R."/>
        </authorList>
    </citation>
    <scope>NUCLEOTIDE SEQUENCE</scope>
    <source>
        <strain evidence="1">PS9179</strain>
        <tissue evidence="1">Whole animal</tissue>
    </source>
</reference>
<name>A0AA39H056_9BILA</name>
<proteinExistence type="predicted"/>
<evidence type="ECO:0000313" key="2">
    <source>
        <dbReference type="Proteomes" id="UP001175271"/>
    </source>
</evidence>
<protein>
    <submittedName>
        <fullName evidence="1">Uncharacterized protein</fullName>
    </submittedName>
</protein>